<dbReference type="HOGENOM" id="CLU_240830_0_0_7"/>
<dbReference type="Pfam" id="PF05345">
    <property type="entry name" value="He_PIG"/>
    <property type="match status" value="1"/>
</dbReference>
<protein>
    <submittedName>
        <fullName evidence="1">Cell surface protein</fullName>
    </submittedName>
</protein>
<name>E1X018_HALMS</name>
<gene>
    <name evidence="1" type="ordered locus">BMS_3202</name>
</gene>
<dbReference type="GO" id="GO:0005509">
    <property type="term" value="F:calcium ion binding"/>
    <property type="evidence" value="ECO:0007669"/>
    <property type="project" value="InterPro"/>
</dbReference>
<dbReference type="KEGG" id="bmx:BMS_3202"/>
<dbReference type="Proteomes" id="UP000008963">
    <property type="component" value="Chromosome"/>
</dbReference>
<sequence>MIKKSLFLRIVLELSKTCCLYFRAILLKLSLLNRQFFPLKSLKLKYSLIFLNIRSESVDNKTMRTLWKISTFLVLLFTLTACMPDSLTKFKEAPTKKVDDTTSAGGSGDDTDEEEVEIVTELTNLEIPQYADPVNGDLMLLNVDNIGTLKAGDNIFSSATMFKTTDKGAARIIQVAPDDTGTSGKLLVRITLAAAGVTRVFNEDDFVDNCSLGYANCAVGASTATKVGGTSFYFDPSGTPAFSRTLTVDSTNPVPIKFRVEPSLPLGVSLNEDTGLLQSPVVPFTIANTFDLEEYNFIAEVAEDNFGEILDEQETVSYLDSISSKVGSQATTISNYNFSYKLLNGDRILIKLANTTGIYTGDTLYSCISSTFTSCNSNTEYTGIGTVYHVDTENSEVYLTVADVNGAANPSEFLDGYYVHKSNGSLFTIQNGSPSRLYNSSSTGISFTPDWEVDPAGDGITVLFNINSLIPGMSIDTNTGVVSLTAPIQLSTENEYQVTAINSATGETISNYVFKLGVFDPPGGISYSLPTLNLGIGRDSIDYEPSLTPANFADAESVYYSVAGTIVSGISFEEESGAFQGVPNAYDAGTLLTISGFHPRSGSTAFASTTLTIRAGTPIDDFYYPQYLNEYLQLTVSDTSIFSLAQNISSNNGAQGTVSYINSDTSQIVVQVTANLTGNQVFKAGDTLDNAGTYSFPKANLTSVVHIFNSAAGVASRVPALYNNSQAIALAGGEVVTYNVTPSLPADFTAFNTATGEIDGDSSLPLSLTSARTVNILLTNSIGEITTKPYTFLVKSAPIEATIGRYQFIRLSQNFNRFYIGTRFQTAAGIKGRVVHKIGDATTGGLLVEAQGTIEAGDQVDNVIPYQAAEGRVENYIFITLKDVTTLAASDTITTPDGDNATIVNVIGAENKLYVKINSGSFETGEIVNAGTATESIVMDVVTKHYASHILKLANAAAFQVGGYISSNTGAASADVIFKEDANDYVYLQVISGTFSENSNVDDLATYAAAASTVDQIAGPIVTITSSGNAGGNNVTSSTNPFAEGATITADNGSHQSSGIVLDVVGNDFTVDVKDLKGTNAFEVGDDIDDATPFNSTLGSANSITAVSTTNIIPIYVGEETYIEGKVKGVFSDVSLTPDTLPSGLSFNSTTGVISGIPTEPQVKTTYTITYSSPGDADATFSFELITYNQFELIQETENASSFNLHKEGEGFGTTSCKILSSQVSETNDSNYQMNDVVCRLEAGELDLYNRGANLKVKSGAGMCEYVRYVPETHKSYPAGRTDSYYVQYSDFAGTCAGGISSLSIPDPLAVGGPIELVETAADNNDNIPINANGDVFFGRKVCLTGDCLERFAVSADGATSCQFDHREHQTGLNCDEGSNWVATVSCEEDDDTGACTCTSTDFVETRCGGSRYNCMSGAIKSTELDTESESSLIVNSFSGVTAEFPVDAPQSQGQYSNTIISNTTRATQCRDTTQNFAFDSYDNAGNLTTFISNLANYNQIDTTARGFWADLNPTGSSAMNANKFYEYHCLDASYNIKARIRLQIRDWNESFNPETPEIEIFDNGGAIAGIDTSGPNCFGEECDQRWDWDSLVDGLSAGSRPNYTVAAGSCSRGGNATFASTITTVAGSNVLTVSGGALGSDITIGSIIKVGANLAGNEFRYFTVTGYTSTTITTSTPADVTVSGLDWELIRDFPFPLDHTN</sequence>
<proteinExistence type="predicted"/>
<dbReference type="InterPro" id="IPR013783">
    <property type="entry name" value="Ig-like_fold"/>
</dbReference>
<evidence type="ECO:0000313" key="2">
    <source>
        <dbReference type="Proteomes" id="UP000008963"/>
    </source>
</evidence>
<organism evidence="1 2">
    <name type="scientific">Halobacteriovorax marinus (strain ATCC BAA-682 / DSM 15412 / SJ)</name>
    <name type="common">Bacteriovorax marinus</name>
    <dbReference type="NCBI Taxonomy" id="862908"/>
    <lineage>
        <taxon>Bacteria</taxon>
        <taxon>Pseudomonadati</taxon>
        <taxon>Bdellovibrionota</taxon>
        <taxon>Bacteriovoracia</taxon>
        <taxon>Bacteriovoracales</taxon>
        <taxon>Halobacteriovoraceae</taxon>
        <taxon>Halobacteriovorax</taxon>
    </lineage>
</organism>
<dbReference type="Gene3D" id="2.60.40.10">
    <property type="entry name" value="Immunoglobulins"/>
    <property type="match status" value="1"/>
</dbReference>
<dbReference type="EMBL" id="FQ312005">
    <property type="protein sequence ID" value="CBW27954.1"/>
    <property type="molecule type" value="Genomic_DNA"/>
</dbReference>
<evidence type="ECO:0000313" key="1">
    <source>
        <dbReference type="EMBL" id="CBW27954.1"/>
    </source>
</evidence>
<dbReference type="InterPro" id="IPR015919">
    <property type="entry name" value="Cadherin-like_sf"/>
</dbReference>
<keyword evidence="2" id="KW-1185">Reference proteome</keyword>
<dbReference type="PATRIC" id="fig|862908.3.peg.3060"/>
<dbReference type="SUPFAM" id="SSF49313">
    <property type="entry name" value="Cadherin-like"/>
    <property type="match status" value="1"/>
</dbReference>
<reference evidence="2" key="1">
    <citation type="journal article" date="2013" name="ISME J.">
        <title>A small predatory core genome in the divergent marine Bacteriovorax marinus SJ and the terrestrial Bdellovibrio bacteriovorus.</title>
        <authorList>
            <person name="Crossman L.C."/>
            <person name="Chen H."/>
            <person name="Cerdeno-Tarraga A.M."/>
            <person name="Brooks K."/>
            <person name="Quail M.A."/>
            <person name="Pineiro S.A."/>
            <person name="Hobley L."/>
            <person name="Sockett R.E."/>
            <person name="Bentley S.D."/>
            <person name="Parkhill J."/>
            <person name="Williams H.N."/>
            <person name="Stine O.C."/>
        </authorList>
    </citation>
    <scope>NUCLEOTIDE SEQUENCE [LARGE SCALE GENOMIC DNA]</scope>
    <source>
        <strain evidence="2">ATCC BAA-682 / DSM 15412 / SJ</strain>
    </source>
</reference>
<accession>E1X018</accession>
<dbReference type="GO" id="GO:0016020">
    <property type="term" value="C:membrane"/>
    <property type="evidence" value="ECO:0007669"/>
    <property type="project" value="InterPro"/>
</dbReference>
<dbReference type="STRING" id="862908.BMS_3202"/>